<dbReference type="RefSeq" id="WP_108532230.1">
    <property type="nucleotide sequence ID" value="NZ_PYHP01000042.1"/>
</dbReference>
<feature type="domain" description="MrpR N-terminal core-binding" evidence="1">
    <location>
        <begin position="4"/>
        <end position="82"/>
    </location>
</feature>
<gene>
    <name evidence="3" type="ORF">C8Z91_16280</name>
</gene>
<dbReference type="AlphaFoldDB" id="A0A2T6G270"/>
<dbReference type="GO" id="GO:0003677">
    <property type="term" value="F:DNA binding"/>
    <property type="evidence" value="ECO:0007669"/>
    <property type="project" value="InterPro"/>
</dbReference>
<name>A0A2T6G270_9BACL</name>
<evidence type="ECO:0000313" key="3">
    <source>
        <dbReference type="EMBL" id="PUA38270.1"/>
    </source>
</evidence>
<dbReference type="InterPro" id="IPR055008">
    <property type="entry name" value="MrpR_C_cat"/>
</dbReference>
<dbReference type="Pfam" id="PF22823">
    <property type="entry name" value="MrpR_C_cat"/>
    <property type="match status" value="1"/>
</dbReference>
<dbReference type="InterPro" id="IPR011010">
    <property type="entry name" value="DNA_brk_join_enz"/>
</dbReference>
<comment type="caution">
    <text evidence="3">The sequence shown here is derived from an EMBL/GenBank/DDBJ whole genome shotgun (WGS) entry which is preliminary data.</text>
</comment>
<evidence type="ECO:0008006" key="5">
    <source>
        <dbReference type="Google" id="ProtNLM"/>
    </source>
</evidence>
<dbReference type="InterPro" id="IPR055009">
    <property type="entry name" value="MrpR_N_CB"/>
</dbReference>
<evidence type="ECO:0000259" key="1">
    <source>
        <dbReference type="Pfam" id="PF22822"/>
    </source>
</evidence>
<sequence length="321" mass="37070">MSEFYNESVKSKFLMRYGVGSQKIFARIFRFSQSLEEEYGTDMSNFTLDQIGAVLKKLKPASEASSRNSTSCIFTYINWAIEEGLSSLSVNPLSDKTLDWCRSFIVPITELSESRFNSLERNCVNAQDAVILRLIFEGVKGDGCAELLQLTMRDVDFERGVLTLTNQDQSIRYLEVSQQALYLIKLAARETLYQKKNGSFSGTTKNPHTRLVENEYVIRSSITRNENVHAADKFLIYRRLSMLSEVFQLPKLNVNMIERSGMMKMAKDLLEAEGKLEREQYFKIAERFNIAKRINNGIEEYNYYPLKSFLNEKAVRELYNL</sequence>
<feature type="domain" description="MrpR C-terminal catalytic" evidence="2">
    <location>
        <begin position="114"/>
        <end position="319"/>
    </location>
</feature>
<dbReference type="Pfam" id="PF22822">
    <property type="entry name" value="MrpR_N_CB"/>
    <property type="match status" value="1"/>
</dbReference>
<protein>
    <recommendedName>
        <fullName evidence="5">Integrase</fullName>
    </recommendedName>
</protein>
<dbReference type="EMBL" id="PYHP01000042">
    <property type="protein sequence ID" value="PUA38270.1"/>
    <property type="molecule type" value="Genomic_DNA"/>
</dbReference>
<proteinExistence type="predicted"/>
<dbReference type="Proteomes" id="UP000244184">
    <property type="component" value="Unassembled WGS sequence"/>
</dbReference>
<dbReference type="SUPFAM" id="SSF56349">
    <property type="entry name" value="DNA breaking-rejoining enzymes"/>
    <property type="match status" value="1"/>
</dbReference>
<accession>A0A2T6G270</accession>
<evidence type="ECO:0000313" key="4">
    <source>
        <dbReference type="Proteomes" id="UP000244184"/>
    </source>
</evidence>
<reference evidence="3 4" key="1">
    <citation type="submission" date="2018-03" db="EMBL/GenBank/DDBJ databases">
        <title>Genome sequence of Paenibacillus elgii strain AC13 an antimicrobial compound producing bacteria.</title>
        <authorList>
            <person name="Kurokawa A.S."/>
            <person name="Araujo J.F."/>
            <person name="Costa R.A."/>
            <person name="Ortega D.B."/>
            <person name="Pires A.S."/>
            <person name="Pappas G.J.Jr."/>
            <person name="Franco O.L."/>
            <person name="Barreto C."/>
            <person name="Magalhaes B.S."/>
            <person name="Kruger R.H."/>
        </authorList>
    </citation>
    <scope>NUCLEOTIDE SEQUENCE [LARGE SCALE GENOMIC DNA]</scope>
    <source>
        <strain evidence="3 4">AC13</strain>
    </source>
</reference>
<evidence type="ECO:0000259" key="2">
    <source>
        <dbReference type="Pfam" id="PF22823"/>
    </source>
</evidence>
<organism evidence="3 4">
    <name type="scientific">Paenibacillus elgii</name>
    <dbReference type="NCBI Taxonomy" id="189691"/>
    <lineage>
        <taxon>Bacteria</taxon>
        <taxon>Bacillati</taxon>
        <taxon>Bacillota</taxon>
        <taxon>Bacilli</taxon>
        <taxon>Bacillales</taxon>
        <taxon>Paenibacillaceae</taxon>
        <taxon>Paenibacillus</taxon>
    </lineage>
</organism>